<evidence type="ECO:0000313" key="1">
    <source>
        <dbReference type="EMBL" id="SIT42361.1"/>
    </source>
</evidence>
<accession>A0A1N7S4R6</accession>
<sequence>MRAGPRIVGDPKEFLHLYFDKSAHSFVLRLRSLRTLQDTANGPLKRARNRALRRF</sequence>
<dbReference type="Proteomes" id="UP000195569">
    <property type="component" value="Unassembled WGS sequence"/>
</dbReference>
<dbReference type="EMBL" id="CYGY02000032">
    <property type="protein sequence ID" value="SIT42361.1"/>
    <property type="molecule type" value="Genomic_DNA"/>
</dbReference>
<gene>
    <name evidence="1" type="ORF">BN2476_320076</name>
</gene>
<dbReference type="AlphaFoldDB" id="A0A1N7S4R6"/>
<comment type="caution">
    <text evidence="1">The sequence shown here is derived from an EMBL/GenBank/DDBJ whole genome shotgun (WGS) entry which is preliminary data.</text>
</comment>
<evidence type="ECO:0000313" key="2">
    <source>
        <dbReference type="Proteomes" id="UP000195569"/>
    </source>
</evidence>
<protein>
    <submittedName>
        <fullName evidence="1">Uncharacterized protein</fullName>
    </submittedName>
</protein>
<name>A0A1N7S4R6_9BURK</name>
<keyword evidence="2" id="KW-1185">Reference proteome</keyword>
<organism evidence="1 2">
    <name type="scientific">Paraburkholderia piptadeniae</name>
    <dbReference type="NCBI Taxonomy" id="1701573"/>
    <lineage>
        <taxon>Bacteria</taxon>
        <taxon>Pseudomonadati</taxon>
        <taxon>Pseudomonadota</taxon>
        <taxon>Betaproteobacteria</taxon>
        <taxon>Burkholderiales</taxon>
        <taxon>Burkholderiaceae</taxon>
        <taxon>Paraburkholderia</taxon>
    </lineage>
</organism>
<proteinExistence type="predicted"/>
<reference evidence="1" key="1">
    <citation type="submission" date="2016-12" db="EMBL/GenBank/DDBJ databases">
        <authorList>
            <person name="Moulin L."/>
        </authorList>
    </citation>
    <scope>NUCLEOTIDE SEQUENCE [LARGE SCALE GENOMIC DNA]</scope>
    <source>
        <strain evidence="1">STM 7183</strain>
    </source>
</reference>